<feature type="binding site" evidence="12">
    <location>
        <position position="11"/>
    </location>
    <ligand>
        <name>Zn(2+)</name>
        <dbReference type="ChEBI" id="CHEBI:29105"/>
    </ligand>
</feature>
<dbReference type="PANTHER" id="PTHR14196:SF12">
    <property type="entry name" value="ZINC FINGER PROTEIN 208-LIKE"/>
    <property type="match status" value="1"/>
</dbReference>
<dbReference type="InterPro" id="IPR013087">
    <property type="entry name" value="Znf_C2H2_type"/>
</dbReference>
<feature type="binding site" evidence="12">
    <location>
        <position position="65"/>
    </location>
    <ligand>
        <name>Zn(2+)</name>
        <dbReference type="ChEBI" id="CHEBI:29105"/>
    </ligand>
</feature>
<dbReference type="FunFam" id="3.30.160.60:FF:001228">
    <property type="entry name" value="Zinc finger protein 236"/>
    <property type="match status" value="1"/>
</dbReference>
<dbReference type="Pfam" id="PF07776">
    <property type="entry name" value="zf-AD"/>
    <property type="match status" value="1"/>
</dbReference>
<dbReference type="FunFam" id="3.30.160.60:FF:000624">
    <property type="entry name" value="zinc finger protein 697"/>
    <property type="match status" value="2"/>
</dbReference>
<dbReference type="PANTHER" id="PTHR14196">
    <property type="entry name" value="ODD-SKIPPED - RELATED"/>
    <property type="match status" value="1"/>
</dbReference>
<keyword evidence="17" id="KW-1185">Reference proteome</keyword>
<sequence>MIDAEANVVVCRACISECTEYKSLHKQGMLLEEITTLATLLNFCTGLEIHEEENPQLPQYVCNACVQDLVRCYIFKKKVLETNHLLYSCRLEEADESDDIIEQNSYEKDKEDESTVNEKLDICNVVSKERCLNYEDELTNDEEMCDREANEEFLALSIVSDQNLPEDGESAEREEERTFTEEAEILVDEDNADLEYVVHNVAETTEIYLQRSDDEDVKEECEQTGQIYELNEDDHEEFEIQITDFDSYTEVMTEEVKDDINNESEDKSDNEVILEVDTDTDPNVKVYKPRKNTGLRKEPNPEYQCKTCGKQLSNSSSFKYHMQLHSDVTPYLCNLCGEGFKTPNAYEGHLSIHDPNNPNKCTLCGKSYRQASSLRVHMLSHTGEKPFTCDICGKGLTQKSGYKKHMLTHTGEKPHSCDICGKLFRYSSNMLAHRPLHTGEKPYGCKTCDKTFVTSEQAKRHILVHTAEKPFSCELCGKLFKRQATLRSHQQSHHQLIEARGPSPRRNQSNVVEIY</sequence>
<dbReference type="GO" id="GO:0000981">
    <property type="term" value="F:DNA-binding transcription factor activity, RNA polymerase II-specific"/>
    <property type="evidence" value="ECO:0007669"/>
    <property type="project" value="TreeGrafter"/>
</dbReference>
<dbReference type="InterPro" id="IPR012934">
    <property type="entry name" value="Znf_AD"/>
</dbReference>
<dbReference type="SUPFAM" id="SSF57667">
    <property type="entry name" value="beta-beta-alpha zinc fingers"/>
    <property type="match status" value="4"/>
</dbReference>
<dbReference type="Gene3D" id="3.30.160.60">
    <property type="entry name" value="Classic Zinc Finger"/>
    <property type="match status" value="6"/>
</dbReference>
<organism evidence="16 17">
    <name type="scientific">Glossina austeni</name>
    <name type="common">Savannah tsetse fly</name>
    <dbReference type="NCBI Taxonomy" id="7395"/>
    <lineage>
        <taxon>Eukaryota</taxon>
        <taxon>Metazoa</taxon>
        <taxon>Ecdysozoa</taxon>
        <taxon>Arthropoda</taxon>
        <taxon>Hexapoda</taxon>
        <taxon>Insecta</taxon>
        <taxon>Pterygota</taxon>
        <taxon>Neoptera</taxon>
        <taxon>Endopterygota</taxon>
        <taxon>Diptera</taxon>
        <taxon>Brachycera</taxon>
        <taxon>Muscomorpha</taxon>
        <taxon>Hippoboscoidea</taxon>
        <taxon>Glossinidae</taxon>
        <taxon>Glossina</taxon>
    </lineage>
</organism>
<feature type="domain" description="C2H2-type" evidence="14">
    <location>
        <begin position="415"/>
        <end position="442"/>
    </location>
</feature>
<dbReference type="FunFam" id="3.30.160.60:FF:000663">
    <property type="entry name" value="Zinc finger protein 45"/>
    <property type="match status" value="1"/>
</dbReference>
<keyword evidence="5 11" id="KW-0863">Zinc-finger</keyword>
<feature type="compositionally biased region" description="Polar residues" evidence="13">
    <location>
        <begin position="505"/>
        <end position="515"/>
    </location>
</feature>
<evidence type="ECO:0008006" key="18">
    <source>
        <dbReference type="Google" id="ProtNLM"/>
    </source>
</evidence>
<keyword evidence="10" id="KW-0539">Nucleus</keyword>
<evidence type="ECO:0000256" key="11">
    <source>
        <dbReference type="PROSITE-ProRule" id="PRU00042"/>
    </source>
</evidence>
<dbReference type="SMART" id="SM00355">
    <property type="entry name" value="ZnF_C2H2"/>
    <property type="match status" value="7"/>
</dbReference>
<feature type="domain" description="C2H2-type" evidence="14">
    <location>
        <begin position="303"/>
        <end position="330"/>
    </location>
</feature>
<dbReference type="InterPro" id="IPR036236">
    <property type="entry name" value="Znf_C2H2_sf"/>
</dbReference>
<dbReference type="GO" id="GO:0005634">
    <property type="term" value="C:nucleus"/>
    <property type="evidence" value="ECO:0007669"/>
    <property type="project" value="UniProtKB-SubCell"/>
</dbReference>
<keyword evidence="8" id="KW-0238">DNA-binding</keyword>
<evidence type="ECO:0000256" key="6">
    <source>
        <dbReference type="ARBA" id="ARBA00022833"/>
    </source>
</evidence>
<proteinExistence type="inferred from homology"/>
<evidence type="ECO:0000256" key="2">
    <source>
        <dbReference type="ARBA" id="ARBA00006991"/>
    </source>
</evidence>
<dbReference type="GO" id="GO:0000977">
    <property type="term" value="F:RNA polymerase II transcription regulatory region sequence-specific DNA binding"/>
    <property type="evidence" value="ECO:0007669"/>
    <property type="project" value="TreeGrafter"/>
</dbReference>
<dbReference type="PROSITE" id="PS51915">
    <property type="entry name" value="ZAD"/>
    <property type="match status" value="1"/>
</dbReference>
<dbReference type="InterPro" id="IPR050717">
    <property type="entry name" value="C2H2-ZF_Transcription_Reg"/>
</dbReference>
<feature type="domain" description="C2H2-type" evidence="14">
    <location>
        <begin position="331"/>
        <end position="358"/>
    </location>
</feature>
<keyword evidence="6 12" id="KW-0862">Zinc</keyword>
<protein>
    <recommendedName>
        <fullName evidence="18">Protein krueppel</fullName>
    </recommendedName>
</protein>
<comment type="similarity">
    <text evidence="2">Belongs to the krueppel C2H2-type zinc-finger protein family.</text>
</comment>
<dbReference type="FunFam" id="3.30.160.60:FF:000065">
    <property type="entry name" value="B-cell CLL/lymphoma 6, member B"/>
    <property type="match status" value="1"/>
</dbReference>
<evidence type="ECO:0000256" key="8">
    <source>
        <dbReference type="ARBA" id="ARBA00023125"/>
    </source>
</evidence>
<feature type="binding site" evidence="12">
    <location>
        <position position="14"/>
    </location>
    <ligand>
        <name>Zn(2+)</name>
        <dbReference type="ChEBI" id="CHEBI:29105"/>
    </ligand>
</feature>
<evidence type="ECO:0000256" key="7">
    <source>
        <dbReference type="ARBA" id="ARBA00023015"/>
    </source>
</evidence>
<dbReference type="STRING" id="7395.A0A1A9VC62"/>
<keyword evidence="3 12" id="KW-0479">Metal-binding</keyword>
<dbReference type="SUPFAM" id="SSF57716">
    <property type="entry name" value="Glucocorticoid receptor-like (DNA-binding domain)"/>
    <property type="match status" value="1"/>
</dbReference>
<feature type="domain" description="C2H2-type" evidence="14">
    <location>
        <begin position="359"/>
        <end position="386"/>
    </location>
</feature>
<dbReference type="Gene3D" id="3.40.1800.20">
    <property type="match status" value="1"/>
</dbReference>
<keyword evidence="4" id="KW-0677">Repeat</keyword>
<evidence type="ECO:0000256" key="1">
    <source>
        <dbReference type="ARBA" id="ARBA00004123"/>
    </source>
</evidence>
<feature type="domain" description="C2H2-type" evidence="14">
    <location>
        <begin position="387"/>
        <end position="414"/>
    </location>
</feature>
<accession>A0A1A9VC62</accession>
<keyword evidence="9" id="KW-0804">Transcription</keyword>
<feature type="region of interest" description="Disordered" evidence="13">
    <location>
        <begin position="491"/>
        <end position="515"/>
    </location>
</feature>
<name>A0A1A9VC62_GLOAU</name>
<evidence type="ECO:0000256" key="10">
    <source>
        <dbReference type="ARBA" id="ARBA00023242"/>
    </source>
</evidence>
<reference evidence="16" key="1">
    <citation type="submission" date="2020-05" db="UniProtKB">
        <authorList>
            <consortium name="EnsemblMetazoa"/>
        </authorList>
    </citation>
    <scope>IDENTIFICATION</scope>
    <source>
        <strain evidence="16">TTRI</strain>
    </source>
</reference>
<dbReference type="AlphaFoldDB" id="A0A1A9VC62"/>
<feature type="domain" description="ZAD" evidence="15">
    <location>
        <begin position="9"/>
        <end position="89"/>
    </location>
</feature>
<dbReference type="SMART" id="SM00868">
    <property type="entry name" value="zf-AD"/>
    <property type="match status" value="1"/>
</dbReference>
<dbReference type="GO" id="GO:0008270">
    <property type="term" value="F:zinc ion binding"/>
    <property type="evidence" value="ECO:0007669"/>
    <property type="project" value="UniProtKB-UniRule"/>
</dbReference>
<evidence type="ECO:0000256" key="5">
    <source>
        <dbReference type="ARBA" id="ARBA00022771"/>
    </source>
</evidence>
<evidence type="ECO:0000256" key="3">
    <source>
        <dbReference type="ARBA" id="ARBA00022723"/>
    </source>
</evidence>
<evidence type="ECO:0000256" key="12">
    <source>
        <dbReference type="PROSITE-ProRule" id="PRU01263"/>
    </source>
</evidence>
<comment type="subcellular location">
    <subcellularLocation>
        <location evidence="1">Nucleus</location>
    </subcellularLocation>
</comment>
<evidence type="ECO:0000313" key="17">
    <source>
        <dbReference type="Proteomes" id="UP000078200"/>
    </source>
</evidence>
<feature type="domain" description="C2H2-type" evidence="14">
    <location>
        <begin position="471"/>
        <end position="493"/>
    </location>
</feature>
<feature type="domain" description="C2H2-type" evidence="14">
    <location>
        <begin position="443"/>
        <end position="470"/>
    </location>
</feature>
<dbReference type="PROSITE" id="PS00028">
    <property type="entry name" value="ZINC_FINGER_C2H2_1"/>
    <property type="match status" value="6"/>
</dbReference>
<keyword evidence="7" id="KW-0805">Transcription regulation</keyword>
<evidence type="ECO:0000256" key="13">
    <source>
        <dbReference type="SAM" id="MobiDB-lite"/>
    </source>
</evidence>
<dbReference type="PROSITE" id="PS50157">
    <property type="entry name" value="ZINC_FINGER_C2H2_2"/>
    <property type="match status" value="7"/>
</dbReference>
<evidence type="ECO:0000256" key="9">
    <source>
        <dbReference type="ARBA" id="ARBA00023163"/>
    </source>
</evidence>
<evidence type="ECO:0000259" key="15">
    <source>
        <dbReference type="PROSITE" id="PS51915"/>
    </source>
</evidence>
<evidence type="ECO:0000313" key="16">
    <source>
        <dbReference type="EnsemblMetazoa" id="GAUT032631-PA"/>
    </source>
</evidence>
<feature type="binding site" evidence="12">
    <location>
        <position position="62"/>
    </location>
    <ligand>
        <name>Zn(2+)</name>
        <dbReference type="ChEBI" id="CHEBI:29105"/>
    </ligand>
</feature>
<dbReference type="VEuPathDB" id="VectorBase:GAUT032631"/>
<dbReference type="EnsemblMetazoa" id="GAUT032631-RA">
    <property type="protein sequence ID" value="GAUT032631-PA"/>
    <property type="gene ID" value="GAUT032631"/>
</dbReference>
<evidence type="ECO:0000256" key="4">
    <source>
        <dbReference type="ARBA" id="ARBA00022737"/>
    </source>
</evidence>
<evidence type="ECO:0000259" key="14">
    <source>
        <dbReference type="PROSITE" id="PS50157"/>
    </source>
</evidence>
<dbReference type="Pfam" id="PF00096">
    <property type="entry name" value="zf-C2H2"/>
    <property type="match status" value="5"/>
</dbReference>
<dbReference type="Proteomes" id="UP000078200">
    <property type="component" value="Unassembled WGS sequence"/>
</dbReference>